<dbReference type="AlphaFoldDB" id="A0A0C7P1X3"/>
<dbReference type="PANTHER" id="PTHR11070:SF48">
    <property type="entry name" value="ATP-DEPENDENT HELICASE_NUCLEASE SUBUNIT A"/>
    <property type="match status" value="1"/>
</dbReference>
<name>A0A0C7P1X3_DEFTU</name>
<keyword evidence="9" id="KW-0234">DNA repair</keyword>
<evidence type="ECO:0000259" key="15">
    <source>
        <dbReference type="PROSITE" id="PS51198"/>
    </source>
</evidence>
<dbReference type="STRING" id="1006576.DTL3_0689"/>
<dbReference type="Gene3D" id="1.10.486.10">
    <property type="entry name" value="PCRA, domain 4"/>
    <property type="match status" value="1"/>
</dbReference>
<comment type="catalytic activity">
    <reaction evidence="13">
        <text>ATP + H2O = ADP + phosphate + H(+)</text>
        <dbReference type="Rhea" id="RHEA:13065"/>
        <dbReference type="ChEBI" id="CHEBI:15377"/>
        <dbReference type="ChEBI" id="CHEBI:15378"/>
        <dbReference type="ChEBI" id="CHEBI:30616"/>
        <dbReference type="ChEBI" id="CHEBI:43474"/>
        <dbReference type="ChEBI" id="CHEBI:456216"/>
        <dbReference type="EC" id="5.6.2.4"/>
    </reaction>
</comment>
<dbReference type="InterPro" id="IPR000212">
    <property type="entry name" value="DNA_helicase_UvrD/REP"/>
</dbReference>
<dbReference type="InterPro" id="IPR027417">
    <property type="entry name" value="P-loop_NTPase"/>
</dbReference>
<comment type="catalytic activity">
    <reaction evidence="11">
        <text>Couples ATP hydrolysis with the unwinding of duplex DNA by translocating in the 3'-5' direction.</text>
        <dbReference type="EC" id="5.6.2.4"/>
    </reaction>
</comment>
<evidence type="ECO:0000256" key="14">
    <source>
        <dbReference type="PROSITE-ProRule" id="PRU00560"/>
    </source>
</evidence>
<evidence type="ECO:0000256" key="11">
    <source>
        <dbReference type="ARBA" id="ARBA00034617"/>
    </source>
</evidence>
<dbReference type="GO" id="GO:0033202">
    <property type="term" value="C:DNA helicase complex"/>
    <property type="evidence" value="ECO:0007669"/>
    <property type="project" value="TreeGrafter"/>
</dbReference>
<protein>
    <recommendedName>
        <fullName evidence="12">DNA 3'-5' helicase</fullName>
        <ecNumber evidence="12">5.6.2.4</ecNumber>
    </recommendedName>
</protein>
<keyword evidence="7 14" id="KW-0067">ATP-binding</keyword>
<evidence type="ECO:0000256" key="5">
    <source>
        <dbReference type="ARBA" id="ARBA00022806"/>
    </source>
</evidence>
<keyword evidence="4 14" id="KW-0378">Hydrolase</keyword>
<dbReference type="Gene3D" id="3.40.50.300">
    <property type="entry name" value="P-loop containing nucleotide triphosphate hydrolases"/>
    <property type="match status" value="3"/>
</dbReference>
<evidence type="ECO:0000256" key="6">
    <source>
        <dbReference type="ARBA" id="ARBA00022839"/>
    </source>
</evidence>
<dbReference type="SUPFAM" id="SSF52540">
    <property type="entry name" value="P-loop containing nucleoside triphosphate hydrolases"/>
    <property type="match status" value="1"/>
</dbReference>
<feature type="binding site" evidence="14">
    <location>
        <begin position="23"/>
        <end position="30"/>
    </location>
    <ligand>
        <name>ATP</name>
        <dbReference type="ChEBI" id="CHEBI:30616"/>
    </ligand>
</feature>
<evidence type="ECO:0000256" key="2">
    <source>
        <dbReference type="ARBA" id="ARBA00022741"/>
    </source>
</evidence>
<evidence type="ECO:0000256" key="4">
    <source>
        <dbReference type="ARBA" id="ARBA00022801"/>
    </source>
</evidence>
<dbReference type="GO" id="GO:0016887">
    <property type="term" value="F:ATP hydrolysis activity"/>
    <property type="evidence" value="ECO:0007669"/>
    <property type="project" value="RHEA"/>
</dbReference>
<evidence type="ECO:0000256" key="9">
    <source>
        <dbReference type="ARBA" id="ARBA00023204"/>
    </source>
</evidence>
<proteinExistence type="predicted"/>
<gene>
    <name evidence="17" type="ORF">DTL3_0689</name>
</gene>
<evidence type="ECO:0000256" key="3">
    <source>
        <dbReference type="ARBA" id="ARBA00022763"/>
    </source>
</evidence>
<dbReference type="Pfam" id="PF13361">
    <property type="entry name" value="UvrD_C"/>
    <property type="match status" value="1"/>
</dbReference>
<evidence type="ECO:0000256" key="7">
    <source>
        <dbReference type="ARBA" id="ARBA00022840"/>
    </source>
</evidence>
<keyword evidence="10" id="KW-0413">Isomerase</keyword>
<organism evidence="17 18">
    <name type="scientific">Defluviitoga tunisiensis</name>
    <dbReference type="NCBI Taxonomy" id="1006576"/>
    <lineage>
        <taxon>Bacteria</taxon>
        <taxon>Thermotogati</taxon>
        <taxon>Thermotogota</taxon>
        <taxon>Thermotogae</taxon>
        <taxon>Petrotogales</taxon>
        <taxon>Petrotogaceae</taxon>
        <taxon>Defluviitoga</taxon>
    </lineage>
</organism>
<keyword evidence="18" id="KW-1185">Reference proteome</keyword>
<reference evidence="18" key="1">
    <citation type="submission" date="2014-11" db="EMBL/GenBank/DDBJ databases">
        <authorList>
            <person name="Wibberg D."/>
        </authorList>
    </citation>
    <scope>NUCLEOTIDE SEQUENCE [LARGE SCALE GENOMIC DNA]</scope>
    <source>
        <strain evidence="18">L3</strain>
    </source>
</reference>
<keyword evidence="6 17" id="KW-0269">Exonuclease</keyword>
<dbReference type="PANTHER" id="PTHR11070">
    <property type="entry name" value="UVRD / RECB / PCRA DNA HELICASE FAMILY MEMBER"/>
    <property type="match status" value="1"/>
</dbReference>
<keyword evidence="2 14" id="KW-0547">Nucleotide-binding</keyword>
<dbReference type="KEGG" id="dtn:DTL3_0689"/>
<evidence type="ECO:0000256" key="1">
    <source>
        <dbReference type="ARBA" id="ARBA00022722"/>
    </source>
</evidence>
<dbReference type="Pfam" id="PF00580">
    <property type="entry name" value="UvrD-helicase"/>
    <property type="match status" value="1"/>
</dbReference>
<keyword evidence="3" id="KW-0227">DNA damage</keyword>
<dbReference type="PROSITE" id="PS51217">
    <property type="entry name" value="UVRD_HELICASE_CTER"/>
    <property type="match status" value="1"/>
</dbReference>
<evidence type="ECO:0000256" key="10">
    <source>
        <dbReference type="ARBA" id="ARBA00023235"/>
    </source>
</evidence>
<dbReference type="OrthoDB" id="9810135at2"/>
<dbReference type="RefSeq" id="WP_045087533.1">
    <property type="nucleotide sequence ID" value="NZ_LN824141.1"/>
</dbReference>
<evidence type="ECO:0000313" key="17">
    <source>
        <dbReference type="EMBL" id="CEP77999.1"/>
    </source>
</evidence>
<evidence type="ECO:0000256" key="13">
    <source>
        <dbReference type="ARBA" id="ARBA00048988"/>
    </source>
</evidence>
<sequence length="1058" mass="124282">MGIKKVDIYKEIDNPNRNFFISASAGTGKTYLLTQYYLKILETNFPNSDIVDNILAVTFTNKAAAEMKNRIMDSVSKKSTKKPPSGYNEFEWSRYWNEIKINLSRSWIRTIDSFCSRIIRENNIAIGVDPNFIIISDFQKKREIDKAVYSALRVILELYEEKDTDWINFLPTKRKENIENQIKQIIAEKDRFKVTFKHILKEIGLKQLNKVLNKIISDWRLEMSRANVVEDFQLSDQTFSEIYQDILWLLKILSLIACEFFLGQTVDLFMYDFKALSEKVLEVFEDPFLLKKYQDKFKYIIVDEFQDTNYLQKEIFDKLHTNDNYFFYVGDRKQSIYRFRGADVSVFSKTLLDSEKSSEEVLLGELTINRRSHKGIIDYANFISENALFNKDNINLEDIDPLLLNTFIFNSGDKFSSEIPPKEDEIVPSLSGTDKKRIKYVTVYEDEYIKLNNVDDRIYHEVETIAKVIKKLLGQEIDFLMRKNGELCYERRKIEPKDIAILTRDLKNSEGTIREVFSKYNIPFYISGSKTFYNRPEIQAIFAAISCVQNPYNDYEFVRYMMSLLVGMSFQDLSKLVQYREGSLFETFEKIKDMFSDGIVNSYEVLKKYKDLKYYLTPSAIFKGIINENNYFLKLSLTKDPEVAISNVKKLMNDAENYNNIANSFSELVRYLKSATSFSEEEASIEDETSNSVKVMTIHKAKGLEFPIVILMGLHRNIQVTDTHDYIDVEFSLPDLNGNRYYILKNKKIEKIFQESDNWLLKWYKNNDFLELTEANRLIYVGITRAKDLLIPILVLGDGKGTLNTFFKIEKNDHIDIIDSRDIEIENTEELTSDEDNENIFKEVPQENLKDFRNLAYKQYIAPTYLIHEVKPSELQVTEDLEDSQINLSLTFEIDKLFSEQNLLKKGSELHKKLCSAQNLSHIRNMIELGELPRGFDKLEIIRKAFSPEPNKIIKNEWRLMKRTKYQDREYMLFGIPDKVIIQDGEIEILDFKFSDLNDPKKINDYNFQIQFYMYLLKDFGKPKAGYIVGIKKILEPIKIEYDYNFEEILSKTLKELN</sequence>
<evidence type="ECO:0000256" key="12">
    <source>
        <dbReference type="ARBA" id="ARBA00034808"/>
    </source>
</evidence>
<dbReference type="GO" id="GO:0000725">
    <property type="term" value="P:recombinational repair"/>
    <property type="evidence" value="ECO:0007669"/>
    <property type="project" value="TreeGrafter"/>
</dbReference>
<keyword evidence="1" id="KW-0540">Nuclease</keyword>
<feature type="domain" description="UvrD-like helicase ATP-binding" evidence="15">
    <location>
        <begin position="2"/>
        <end position="373"/>
    </location>
</feature>
<evidence type="ECO:0000256" key="8">
    <source>
        <dbReference type="ARBA" id="ARBA00023125"/>
    </source>
</evidence>
<dbReference type="GO" id="GO:0004527">
    <property type="term" value="F:exonuclease activity"/>
    <property type="evidence" value="ECO:0007669"/>
    <property type="project" value="UniProtKB-KW"/>
</dbReference>
<evidence type="ECO:0000313" key="18">
    <source>
        <dbReference type="Proteomes" id="UP000032809"/>
    </source>
</evidence>
<keyword evidence="5 14" id="KW-0347">Helicase</keyword>
<dbReference type="Gene3D" id="3.90.320.10">
    <property type="match status" value="1"/>
</dbReference>
<dbReference type="GO" id="GO:0005829">
    <property type="term" value="C:cytosol"/>
    <property type="evidence" value="ECO:0007669"/>
    <property type="project" value="TreeGrafter"/>
</dbReference>
<dbReference type="InterPro" id="IPR011604">
    <property type="entry name" value="PDDEXK-like_dom_sf"/>
</dbReference>
<dbReference type="PROSITE" id="PS51198">
    <property type="entry name" value="UVRD_HELICASE_ATP_BIND"/>
    <property type="match status" value="1"/>
</dbReference>
<dbReference type="HOGENOM" id="CLU_001114_1_3_0"/>
<feature type="domain" description="UvrD-like helicase C-terminal" evidence="16">
    <location>
        <begin position="417"/>
        <end position="703"/>
    </location>
</feature>
<dbReference type="GO" id="GO:0003677">
    <property type="term" value="F:DNA binding"/>
    <property type="evidence" value="ECO:0007669"/>
    <property type="project" value="UniProtKB-KW"/>
</dbReference>
<dbReference type="InterPro" id="IPR014017">
    <property type="entry name" value="DNA_helicase_UvrD-like_C"/>
</dbReference>
<dbReference type="GO" id="GO:0005524">
    <property type="term" value="F:ATP binding"/>
    <property type="evidence" value="ECO:0007669"/>
    <property type="project" value="UniProtKB-UniRule"/>
</dbReference>
<evidence type="ECO:0000259" key="16">
    <source>
        <dbReference type="PROSITE" id="PS51217"/>
    </source>
</evidence>
<dbReference type="Proteomes" id="UP000032809">
    <property type="component" value="Chromosome I"/>
</dbReference>
<dbReference type="InterPro" id="IPR014016">
    <property type="entry name" value="UvrD-like_ATP-bd"/>
</dbReference>
<dbReference type="EC" id="5.6.2.4" evidence="12"/>
<accession>A0A0C7P1X3</accession>
<dbReference type="GO" id="GO:0043138">
    <property type="term" value="F:3'-5' DNA helicase activity"/>
    <property type="evidence" value="ECO:0007669"/>
    <property type="project" value="UniProtKB-EC"/>
</dbReference>
<dbReference type="EMBL" id="LN824141">
    <property type="protein sequence ID" value="CEP77999.1"/>
    <property type="molecule type" value="Genomic_DNA"/>
</dbReference>
<keyword evidence="8" id="KW-0238">DNA-binding</keyword>